<dbReference type="Proteomes" id="UP000193006">
    <property type="component" value="Chromosome"/>
</dbReference>
<feature type="domain" description="AB hydrolase-1" evidence="1">
    <location>
        <begin position="76"/>
        <end position="321"/>
    </location>
</feature>
<accession>A0A1X9MIF3</accession>
<name>A0A1X9MIF3_9BACI</name>
<evidence type="ECO:0000313" key="3">
    <source>
        <dbReference type="Proteomes" id="UP000193006"/>
    </source>
</evidence>
<organism evidence="2 3">
    <name type="scientific">Halalkalibacter krulwichiae</name>
    <dbReference type="NCBI Taxonomy" id="199441"/>
    <lineage>
        <taxon>Bacteria</taxon>
        <taxon>Bacillati</taxon>
        <taxon>Bacillota</taxon>
        <taxon>Bacilli</taxon>
        <taxon>Bacillales</taxon>
        <taxon>Bacillaceae</taxon>
        <taxon>Halalkalibacter</taxon>
    </lineage>
</organism>
<dbReference type="GO" id="GO:0016746">
    <property type="term" value="F:acyltransferase activity"/>
    <property type="evidence" value="ECO:0007669"/>
    <property type="project" value="UniProtKB-KW"/>
</dbReference>
<dbReference type="AlphaFoldDB" id="A0A1X9MIF3"/>
<gene>
    <name evidence="2" type="primary">phbC</name>
    <name evidence="2" type="ORF">BkAM31D_11395</name>
</gene>
<sequence>MGKHQKLSDKARKISTHLNVPSQKVALTPKTIVWNKNKVTLWHYPAVHKKYETPLFLVYSLINEPYILDLAPGMSMIESFVNAGYDVYLLDFGRPGYEDKDTTLDDYVIKYIQKGVHRCLYHSKAGEITLVGYCLGGTLATIYAAISKEPIKNIVLFVPPLDFGQSPILKQWEYVLDNGELELDQVIDEYGIIPSKMMEHILRLATSPVTYSSYLSLLQNIEDEDYVKKWRLINKWLKDQVPFVGATLKQIINELVIKNKLINNNLFIDGQRVNLANIDENLLVIATSDDKLVPEELIKPIMEKVSSEDKRYKNEKGGHVSLALRGELPDFLKEWLHERSIPLE</sequence>
<dbReference type="Pfam" id="PF00561">
    <property type="entry name" value="Abhydrolase_1"/>
    <property type="match status" value="1"/>
</dbReference>
<dbReference type="InterPro" id="IPR000073">
    <property type="entry name" value="AB_hydrolase_1"/>
</dbReference>
<proteinExistence type="predicted"/>
<dbReference type="RefSeq" id="WP_084372035.1">
    <property type="nucleotide sequence ID" value="NZ_CP020814.1"/>
</dbReference>
<evidence type="ECO:0000313" key="2">
    <source>
        <dbReference type="EMBL" id="ARK30382.1"/>
    </source>
</evidence>
<dbReference type="EMBL" id="CP020814">
    <property type="protein sequence ID" value="ARK30382.1"/>
    <property type="molecule type" value="Genomic_DNA"/>
</dbReference>
<dbReference type="KEGG" id="bkw:BkAM31D_11395"/>
<dbReference type="PANTHER" id="PTHR36837:SF2">
    <property type="entry name" value="POLY(3-HYDROXYALKANOATE) POLYMERASE SUBUNIT PHAC"/>
    <property type="match status" value="1"/>
</dbReference>
<dbReference type="Gene3D" id="3.40.50.1820">
    <property type="entry name" value="alpha/beta hydrolase"/>
    <property type="match status" value="1"/>
</dbReference>
<dbReference type="PANTHER" id="PTHR36837">
    <property type="entry name" value="POLY(3-HYDROXYALKANOATE) POLYMERASE SUBUNIT PHAC"/>
    <property type="match status" value="1"/>
</dbReference>
<dbReference type="InterPro" id="IPR029058">
    <property type="entry name" value="AB_hydrolase_fold"/>
</dbReference>
<dbReference type="InterPro" id="IPR051321">
    <property type="entry name" value="PHA/PHB_synthase"/>
</dbReference>
<keyword evidence="3" id="KW-1185">Reference proteome</keyword>
<keyword evidence="2" id="KW-0012">Acyltransferase</keyword>
<evidence type="ECO:0000259" key="1">
    <source>
        <dbReference type="Pfam" id="PF00561"/>
    </source>
</evidence>
<keyword evidence="2" id="KW-0808">Transferase</keyword>
<dbReference type="EC" id="2.3.1.-" evidence="2"/>
<dbReference type="STRING" id="199441.BkAM31D_11395"/>
<reference evidence="2 3" key="1">
    <citation type="submission" date="2017-04" db="EMBL/GenBank/DDBJ databases">
        <title>Bacillus krulwichiae AM31D Genome sequencing and assembly.</title>
        <authorList>
            <person name="Krulwich T.A."/>
            <person name="Anastor L."/>
            <person name="Ehrlich R."/>
            <person name="Ehrlich G.D."/>
            <person name="Janto B."/>
        </authorList>
    </citation>
    <scope>NUCLEOTIDE SEQUENCE [LARGE SCALE GENOMIC DNA]</scope>
    <source>
        <strain evidence="2 3">AM31D</strain>
    </source>
</reference>
<protein>
    <submittedName>
        <fullName evidence="2">Poly-beta-hydroxybutyrate polymerase</fullName>
        <ecNumber evidence="2">2.3.1.-</ecNumber>
    </submittedName>
</protein>
<dbReference type="SUPFAM" id="SSF53474">
    <property type="entry name" value="alpha/beta-Hydrolases"/>
    <property type="match status" value="1"/>
</dbReference>